<evidence type="ECO:0000259" key="1">
    <source>
        <dbReference type="PROSITE" id="PS50125"/>
    </source>
</evidence>
<evidence type="ECO:0000313" key="2">
    <source>
        <dbReference type="EMBL" id="MBH1650995.1"/>
    </source>
</evidence>
<dbReference type="EMBL" id="JADUNP010000003">
    <property type="protein sequence ID" value="MBH1650995.1"/>
    <property type="molecule type" value="Genomic_DNA"/>
</dbReference>
<organism evidence="3 5">
    <name type="scientific">Stenotrophomonas maltophilia</name>
    <name type="common">Pseudomonas maltophilia</name>
    <name type="synonym">Xanthomonas maltophilia</name>
    <dbReference type="NCBI Taxonomy" id="40324"/>
    <lineage>
        <taxon>Bacteria</taxon>
        <taxon>Pseudomonadati</taxon>
        <taxon>Pseudomonadota</taxon>
        <taxon>Gammaproteobacteria</taxon>
        <taxon>Lysobacterales</taxon>
        <taxon>Lysobacteraceae</taxon>
        <taxon>Stenotrophomonas</taxon>
        <taxon>Stenotrophomonas maltophilia group</taxon>
    </lineage>
</organism>
<dbReference type="InterPro" id="IPR029787">
    <property type="entry name" value="Nucleotide_cyclase"/>
</dbReference>
<feature type="domain" description="Guanylate cyclase" evidence="1">
    <location>
        <begin position="286"/>
        <end position="409"/>
    </location>
</feature>
<dbReference type="RefSeq" id="WP_043033494.1">
    <property type="nucleotide sequence ID" value="NZ_CBCPIZ010000003.1"/>
</dbReference>
<dbReference type="SUPFAM" id="SSF55073">
    <property type="entry name" value="Nucleotide cyclase"/>
    <property type="match status" value="2"/>
</dbReference>
<reference evidence="3 5" key="1">
    <citation type="journal article" date="2017" name="Front. Microbiol.">
        <title>Double-Face Meets the Bacterial World: The Opportunistic Pathogen Stenotrophomonas maltophilia.</title>
        <authorList>
            <person name="Lira F."/>
            <person name="Berg G."/>
            <person name="Martinez J.L."/>
        </authorList>
    </citation>
    <scope>NUCLEOTIDE SEQUENCE [LARGE SCALE GENOMIC DNA]</scope>
    <source>
        <strain evidence="3 5">EA1</strain>
    </source>
</reference>
<dbReference type="Proteomes" id="UP000625930">
    <property type="component" value="Unassembled WGS sequence"/>
</dbReference>
<dbReference type="PROSITE" id="PS50125">
    <property type="entry name" value="GUANYLATE_CYCLASE_2"/>
    <property type="match status" value="2"/>
</dbReference>
<reference evidence="2" key="3">
    <citation type="submission" date="2020-11" db="EMBL/GenBank/DDBJ databases">
        <title>Enhanced detection system for hospital associated transmission using whole genome sequencing surveillance.</title>
        <authorList>
            <person name="Harrison L.H."/>
            <person name="Van Tyne D."/>
            <person name="Marsh J.W."/>
            <person name="Griffith M.P."/>
            <person name="Snyder D.J."/>
            <person name="Cooper V.S."/>
            <person name="Mustapha M."/>
        </authorList>
    </citation>
    <scope>NUCLEOTIDE SEQUENCE</scope>
    <source>
        <strain evidence="2">STEN00091</strain>
    </source>
</reference>
<evidence type="ECO:0000313" key="5">
    <source>
        <dbReference type="Proteomes" id="UP000230167"/>
    </source>
</evidence>
<dbReference type="EMBL" id="NEQV01000007">
    <property type="protein sequence ID" value="PJL24700.1"/>
    <property type="molecule type" value="Genomic_DNA"/>
</dbReference>
<dbReference type="EMBL" id="CP060025">
    <property type="protein sequence ID" value="QNG76025.1"/>
    <property type="molecule type" value="Genomic_DNA"/>
</dbReference>
<dbReference type="Proteomes" id="UP000515598">
    <property type="component" value="Chromosome"/>
</dbReference>
<dbReference type="AlphaFoldDB" id="A0A246I9V1"/>
<feature type="domain" description="Guanylate cyclase" evidence="1">
    <location>
        <begin position="49"/>
        <end position="188"/>
    </location>
</feature>
<dbReference type="InterPro" id="IPR001054">
    <property type="entry name" value="A/G_cyclase"/>
</dbReference>
<evidence type="ECO:0000313" key="3">
    <source>
        <dbReference type="EMBL" id="PJL24700.1"/>
    </source>
</evidence>
<dbReference type="OrthoDB" id="229671at2"/>
<dbReference type="Proteomes" id="UP000230167">
    <property type="component" value="Unassembled WGS sequence"/>
</dbReference>
<dbReference type="GO" id="GO:0004016">
    <property type="term" value="F:adenylate cyclase activity"/>
    <property type="evidence" value="ECO:0007669"/>
    <property type="project" value="UniProtKB-ARBA"/>
</dbReference>
<dbReference type="GO" id="GO:0009190">
    <property type="term" value="P:cyclic nucleotide biosynthetic process"/>
    <property type="evidence" value="ECO:0007669"/>
    <property type="project" value="InterPro"/>
</dbReference>
<accession>A0A246I9V1</accession>
<sequence>MGHSWKKDRTKKRIATRYAEVRDVDIRDYKRETSLVDIPVNRAYRVQGAHVYIDIVNLADMLSCTDIEGETCHKRALRFLNQHYRAVHRILVESDAIRVDFHNQRLHAVVTKPYGDANERARIERAVAIAQLAIDVLAETGDSDAHIPNAQVRVGIDSGMALAVNNGRRASREPLFLGSPANQAAKCAGHGGAEGIYLTHGARAVLELPTLTGNKDRTTSLTDAQISACVEAAALGISKSRIIELWKDEQAELPIGEFKFSRPTPPLSDLDFSLLSAANSRRFDGVSIYADIDGFTDFVDKHLEEDPEHLVRTLHVLRSELDAVVHEDFGGRRVRFIGDCLHGVLLEGTSQTTDAQDTVSTAAQCAGALRSSFSTALEQLSAEGAEVAELGLAIGFELGPLAISRLGMKGSLLRCATGRAVLESEAQQRLCDGVETAIGENAYKAASAAIRTVFTDKRKAANLDYAAAVEELAASGDRVAKATLEAHYAEVAPAVAPALAQPIRPHVAAT</sequence>
<dbReference type="GO" id="GO:0035556">
    <property type="term" value="P:intracellular signal transduction"/>
    <property type="evidence" value="ECO:0007669"/>
    <property type="project" value="InterPro"/>
</dbReference>
<dbReference type="Gene3D" id="3.30.70.1230">
    <property type="entry name" value="Nucleotide cyclase"/>
    <property type="match status" value="2"/>
</dbReference>
<evidence type="ECO:0000313" key="6">
    <source>
        <dbReference type="Proteomes" id="UP000515598"/>
    </source>
</evidence>
<gene>
    <name evidence="3" type="ORF">B9Y64_19275</name>
    <name evidence="4" type="ORF">GPNADHDJ_00191</name>
    <name evidence="2" type="ORF">I5U67_02275</name>
</gene>
<evidence type="ECO:0000313" key="4">
    <source>
        <dbReference type="EMBL" id="QNG76025.1"/>
    </source>
</evidence>
<protein>
    <submittedName>
        <fullName evidence="3">Transcriptional regulator</fullName>
    </submittedName>
</protein>
<reference evidence="4 6" key="2">
    <citation type="submission" date="2020-08" db="EMBL/GenBank/DDBJ databases">
        <title>Phenotypic and transcriptomic analysis of seven clinical Stenotrophomonas maltophilia isolates identify a small set of shared and commonly regulated genes involved in biofilm lifestyle.</title>
        <authorList>
            <person name="Alio I."/>
            <person name="Gudzuhn M."/>
            <person name="Streit W."/>
        </authorList>
    </citation>
    <scope>NUCLEOTIDE SEQUENCE [LARGE SCALE GENOMIC DNA]</scope>
    <source>
        <strain evidence="4 6">UHH_SKK55</strain>
    </source>
</reference>
<dbReference type="Pfam" id="PF00211">
    <property type="entry name" value="Guanylate_cyc"/>
    <property type="match status" value="2"/>
</dbReference>
<name>A0A246I9V1_STEMA</name>
<proteinExistence type="predicted"/>